<feature type="compositionally biased region" description="Basic residues" evidence="1">
    <location>
        <begin position="224"/>
        <end position="236"/>
    </location>
</feature>
<evidence type="ECO:0008006" key="4">
    <source>
        <dbReference type="Google" id="ProtNLM"/>
    </source>
</evidence>
<dbReference type="PANTHER" id="PTHR48191">
    <property type="entry name" value="PROTEIN HHL1 CHLOROPLASTIC"/>
    <property type="match status" value="1"/>
</dbReference>
<dbReference type="PANTHER" id="PTHR48191:SF2">
    <property type="entry name" value="PROTEIN HHL1, CHLOROPLASTIC"/>
    <property type="match status" value="1"/>
</dbReference>
<dbReference type="AlphaFoldDB" id="A0AAV0ZMV2"/>
<gene>
    <name evidence="2" type="ORF">VFH_II113320</name>
</gene>
<name>A0AAV0ZMV2_VICFA</name>
<proteinExistence type="predicted"/>
<dbReference type="EMBL" id="OX451737">
    <property type="protein sequence ID" value="CAI8598122.1"/>
    <property type="molecule type" value="Genomic_DNA"/>
</dbReference>
<evidence type="ECO:0000313" key="2">
    <source>
        <dbReference type="EMBL" id="CAI8598122.1"/>
    </source>
</evidence>
<accession>A0AAV0ZMV2</accession>
<evidence type="ECO:0000313" key="3">
    <source>
        <dbReference type="Proteomes" id="UP001157006"/>
    </source>
</evidence>
<evidence type="ECO:0000256" key="1">
    <source>
        <dbReference type="SAM" id="MobiDB-lite"/>
    </source>
</evidence>
<sequence length="236" mass="26810">MELGMSLNTLLRPPLSTSSSSSFNHSLFSIPKQFPTKTQHHHHHVLVVEAKGKKGMMYRQYQRRAPAPLPKVEDDGNPKFVVFIRSADVYLWYPLSIVAGGTAAKIMVAAKDNFVGKYLFKDTLDRNIAAVIYRDEKEIKKNAFEQHRVLKSATKFRYGYKIIVNGNVKSALSSRDVIELPTPDKLKPFVDQVKDFFEDVKDTFRQITSLDDTTTEEPEEDKKAKSKSKSKSKVKG</sequence>
<protein>
    <recommendedName>
        <fullName evidence="4">Protein HHL1, chloroplastic</fullName>
    </recommendedName>
</protein>
<dbReference type="InterPro" id="IPR045388">
    <property type="entry name" value="HHL1-like"/>
</dbReference>
<dbReference type="Proteomes" id="UP001157006">
    <property type="component" value="Chromosome 2"/>
</dbReference>
<keyword evidence="3" id="KW-1185">Reference proteome</keyword>
<reference evidence="2 3" key="1">
    <citation type="submission" date="2023-01" db="EMBL/GenBank/DDBJ databases">
        <authorList>
            <person name="Kreplak J."/>
        </authorList>
    </citation>
    <scope>NUCLEOTIDE SEQUENCE [LARGE SCALE GENOMIC DNA]</scope>
</reference>
<feature type="region of interest" description="Disordered" evidence="1">
    <location>
        <begin position="208"/>
        <end position="236"/>
    </location>
</feature>
<organism evidence="2 3">
    <name type="scientific">Vicia faba</name>
    <name type="common">Broad bean</name>
    <name type="synonym">Faba vulgaris</name>
    <dbReference type="NCBI Taxonomy" id="3906"/>
    <lineage>
        <taxon>Eukaryota</taxon>
        <taxon>Viridiplantae</taxon>
        <taxon>Streptophyta</taxon>
        <taxon>Embryophyta</taxon>
        <taxon>Tracheophyta</taxon>
        <taxon>Spermatophyta</taxon>
        <taxon>Magnoliopsida</taxon>
        <taxon>eudicotyledons</taxon>
        <taxon>Gunneridae</taxon>
        <taxon>Pentapetalae</taxon>
        <taxon>rosids</taxon>
        <taxon>fabids</taxon>
        <taxon>Fabales</taxon>
        <taxon>Fabaceae</taxon>
        <taxon>Papilionoideae</taxon>
        <taxon>50 kb inversion clade</taxon>
        <taxon>NPAAA clade</taxon>
        <taxon>Hologalegina</taxon>
        <taxon>IRL clade</taxon>
        <taxon>Fabeae</taxon>
        <taxon>Vicia</taxon>
    </lineage>
</organism>
<dbReference type="Pfam" id="PF20133">
    <property type="entry name" value="HHL1-like"/>
    <property type="match status" value="1"/>
</dbReference>